<evidence type="ECO:0000256" key="1">
    <source>
        <dbReference type="SAM" id="Coils"/>
    </source>
</evidence>
<dbReference type="Proteomes" id="UP001374893">
    <property type="component" value="Chromosome"/>
</dbReference>
<feature type="coiled-coil region" evidence="1">
    <location>
        <begin position="142"/>
        <end position="169"/>
    </location>
</feature>
<accession>A0ABM7REJ0</accession>
<dbReference type="EMBL" id="AP024702">
    <property type="protein sequence ID" value="BCX48423.1"/>
    <property type="molecule type" value="Genomic_DNA"/>
</dbReference>
<gene>
    <name evidence="3" type="ORF">HAHE_23310</name>
</gene>
<sequence>MGLFKAIGRFLSFKWLWAGGKVNQAAEETFTSSAEGVGMAFDIQKDKEIKDHAEFIKAVSTLAANVEASKKRLDESLDREEELIKKRDAAKFQLAKVLKAKGLTREQAQTDADVMKWQQAFIDFQGKVRTEDELQARLEPELAERQGRLDQLKTQLAKRQREIKGLDDQKAQAIADYVDAKTTSELMDRLSGLEASSDRSVLNTVTNRISQMKQQAKIKSDLEGASADSIDVELETAMAEQAGLDLLDEMLAADLPEGTPEETKRDDEGELKA</sequence>
<organism evidence="3 4">
    <name type="scientific">Haloferula helveola</name>
    <dbReference type="NCBI Taxonomy" id="490095"/>
    <lineage>
        <taxon>Bacteria</taxon>
        <taxon>Pseudomonadati</taxon>
        <taxon>Verrucomicrobiota</taxon>
        <taxon>Verrucomicrobiia</taxon>
        <taxon>Verrucomicrobiales</taxon>
        <taxon>Verrucomicrobiaceae</taxon>
        <taxon>Haloferula</taxon>
    </lineage>
</organism>
<proteinExistence type="predicted"/>
<evidence type="ECO:0008006" key="5">
    <source>
        <dbReference type="Google" id="ProtNLM"/>
    </source>
</evidence>
<name>A0ABM7REJ0_9BACT</name>
<feature type="compositionally biased region" description="Basic and acidic residues" evidence="2">
    <location>
        <begin position="261"/>
        <end position="273"/>
    </location>
</feature>
<feature type="region of interest" description="Disordered" evidence="2">
    <location>
        <begin position="251"/>
        <end position="273"/>
    </location>
</feature>
<evidence type="ECO:0000313" key="4">
    <source>
        <dbReference type="Proteomes" id="UP001374893"/>
    </source>
</evidence>
<evidence type="ECO:0000256" key="2">
    <source>
        <dbReference type="SAM" id="MobiDB-lite"/>
    </source>
</evidence>
<reference evidence="3 4" key="1">
    <citation type="submission" date="2021-06" db="EMBL/GenBank/DDBJ databases">
        <title>Complete genome of Haloferula helveola possessing various polysaccharide degrading enzymes.</title>
        <authorList>
            <person name="Takami H."/>
            <person name="Huang C."/>
            <person name="Hamasaki K."/>
        </authorList>
    </citation>
    <scope>NUCLEOTIDE SEQUENCE [LARGE SCALE GENOMIC DNA]</scope>
    <source>
        <strain evidence="3 4">CN-1</strain>
    </source>
</reference>
<keyword evidence="4" id="KW-1185">Reference proteome</keyword>
<dbReference type="RefSeq" id="WP_338684638.1">
    <property type="nucleotide sequence ID" value="NZ_AP024702.1"/>
</dbReference>
<keyword evidence="1" id="KW-0175">Coiled coil</keyword>
<evidence type="ECO:0000313" key="3">
    <source>
        <dbReference type="EMBL" id="BCX48423.1"/>
    </source>
</evidence>
<protein>
    <recommendedName>
        <fullName evidence="5">PspA/IM30 family protein</fullName>
    </recommendedName>
</protein>